<accession>A0AA49K1A5</accession>
<dbReference type="PANTHER" id="PTHR41878:SF1">
    <property type="entry name" value="TNPR PROTEIN"/>
    <property type="match status" value="1"/>
</dbReference>
<feature type="domain" description="Plasmid pRiA4b Orf3-like" evidence="1">
    <location>
        <begin position="22"/>
        <end position="188"/>
    </location>
</feature>
<dbReference type="EMBL" id="CP130613">
    <property type="protein sequence ID" value="WKW15771.1"/>
    <property type="molecule type" value="Genomic_DNA"/>
</dbReference>
<dbReference type="Gene3D" id="3.10.290.30">
    <property type="entry name" value="MM3350-like"/>
    <property type="match status" value="1"/>
</dbReference>
<dbReference type="Pfam" id="PF07929">
    <property type="entry name" value="PRiA4_ORF3"/>
    <property type="match status" value="1"/>
</dbReference>
<name>A0AA49K1A5_9BACT</name>
<evidence type="ECO:0000313" key="2">
    <source>
        <dbReference type="EMBL" id="WKW12864.1"/>
    </source>
</evidence>
<gene>
    <name evidence="2" type="ORF">Strain138_002174</name>
    <name evidence="3" type="ORF">Strain318_002173</name>
</gene>
<evidence type="ECO:0000313" key="3">
    <source>
        <dbReference type="EMBL" id="WKW15771.1"/>
    </source>
</evidence>
<dbReference type="AlphaFoldDB" id="A0AA49K1A5"/>
<dbReference type="SUPFAM" id="SSF159941">
    <property type="entry name" value="MM3350-like"/>
    <property type="match status" value="1"/>
</dbReference>
<dbReference type="InterPro" id="IPR024047">
    <property type="entry name" value="MM3350-like_sf"/>
</dbReference>
<keyword evidence="4" id="KW-1185">Reference proteome</keyword>
<dbReference type="KEGG" id="pspc:Strain318_002173"/>
<dbReference type="InterPro" id="IPR012912">
    <property type="entry name" value="Plasmid_pRiA4b_Orf3-like"/>
</dbReference>
<reference evidence="3" key="1">
    <citation type="submission" date="2023-07" db="EMBL/GenBank/DDBJ databases">
        <authorList>
            <person name="Haufschild T."/>
            <person name="Kallscheuer N."/>
            <person name="Hammer J."/>
            <person name="Kohn T."/>
            <person name="Kabuu M."/>
            <person name="Jogler M."/>
            <person name="Wohfarth N."/>
            <person name="Heuer A."/>
            <person name="Rohde M."/>
            <person name="van Teeseling M.C.F."/>
            <person name="Jogler C."/>
        </authorList>
    </citation>
    <scope>NUCLEOTIDE SEQUENCE</scope>
    <source>
        <strain evidence="2">Strain 138</strain>
        <strain evidence="3">Strain 318</strain>
    </source>
</reference>
<proteinExistence type="predicted"/>
<protein>
    <submittedName>
        <fullName evidence="3">Plasmid pRiA4b ORF-3 family protein</fullName>
    </submittedName>
</protein>
<dbReference type="PANTHER" id="PTHR41878">
    <property type="entry name" value="LEXA REPRESSOR-RELATED"/>
    <property type="match status" value="1"/>
</dbReference>
<organism evidence="3 4">
    <name type="scientific">Pseudogemmatithrix spongiicola</name>
    <dbReference type="NCBI Taxonomy" id="3062599"/>
    <lineage>
        <taxon>Bacteria</taxon>
        <taxon>Pseudomonadati</taxon>
        <taxon>Gemmatimonadota</taxon>
        <taxon>Gemmatimonadia</taxon>
        <taxon>Gemmatimonadales</taxon>
        <taxon>Gemmatimonadaceae</taxon>
        <taxon>Pseudogemmatithrix</taxon>
    </lineage>
</organism>
<dbReference type="EMBL" id="CP130612">
    <property type="protein sequence ID" value="WKW12864.1"/>
    <property type="molecule type" value="Genomic_DNA"/>
</dbReference>
<evidence type="ECO:0000313" key="4">
    <source>
        <dbReference type="Proteomes" id="UP001229955"/>
    </source>
</evidence>
<sequence>MPTPKKRTLTLHSRPASTLGVIVLRVSIRGIEPPIWREISVPETYTLAQLHRVLQCVFAWLDYHLYDFRIGRKRFVPVVNKMPGIDTAVTTLASLKLKRGARLIYTYDYGDDWEHDLEVVHVAREPMNPRAIPMPRVLDGQRAAPPEDCGGPLGYARLLEALADSRNPDHDQAHYWVPRGFDPAVFDRPAADHAVVLACAWGAI</sequence>
<evidence type="ECO:0000259" key="1">
    <source>
        <dbReference type="Pfam" id="PF07929"/>
    </source>
</evidence>
<accession>A0AA49JVP6</accession>
<dbReference type="Proteomes" id="UP001229955">
    <property type="component" value="Chromosome"/>
</dbReference>
<dbReference type="RefSeq" id="WP_367885736.1">
    <property type="nucleotide sequence ID" value="NZ_CP130612.1"/>
</dbReference>